<gene>
    <name evidence="2" type="ORF">EC957_009018</name>
</gene>
<proteinExistence type="predicted"/>
<feature type="region of interest" description="Disordered" evidence="1">
    <location>
        <begin position="1"/>
        <end position="25"/>
    </location>
</feature>
<protein>
    <recommendedName>
        <fullName evidence="4">C3H1-type domain-containing protein</fullName>
    </recommendedName>
</protein>
<sequence>MPTATAHHEQVQPQEQPQNINKQQQHPLKRLTGQIVHSRRCYKRLFFIDLRTQEPDNRSTILFRSDDTRPNLPRSLTDHDLVSCWKKVRCGDTISLEVFDASQDEQACREHEVYQATDFTVLKAWPGDDPFPTEPAMGLKQQVNTTTNTTTTNNNNNNNNNSNKNKVTASPSTNNTPPTSTTHPTAPPTATATTPMWTDYCKFWINSQKCLKQDCKKLHPTGDNYARIQEMWVRERTLARRERSKLQDDPHSIPSKVPHSQRAFIFCRWLVDTFGQEYLNSGSGVLDVAGGKGEISLFLKHMFGIQSTVVEPNVRKDKSYQRRNLMDVIQRQLDIEAGGDGNIHRRWSPVKSASSAENQQEEEEDEEVDRVKERRRIKKEQEAQFVVPRLCTLLDEQFAVDHKDVFESASILIGMHPDQATEPIVTMALKHNKPFAVVPCCVFAHENPDRRLIDGGEVKTTLDFIQYLTEKDTFVGESGGPSQFGPVSKQFLPFDGMNIVLFRGCTTV</sequence>
<organism evidence="2 3">
    <name type="scientific">Mortierella hygrophila</name>
    <dbReference type="NCBI Taxonomy" id="979708"/>
    <lineage>
        <taxon>Eukaryota</taxon>
        <taxon>Fungi</taxon>
        <taxon>Fungi incertae sedis</taxon>
        <taxon>Mucoromycota</taxon>
        <taxon>Mortierellomycotina</taxon>
        <taxon>Mortierellomycetes</taxon>
        <taxon>Mortierellales</taxon>
        <taxon>Mortierellaceae</taxon>
        <taxon>Mortierella</taxon>
    </lineage>
</organism>
<dbReference type="PANTHER" id="PTHR36971:SF3">
    <property type="entry name" value="C3H1-TYPE DOMAIN-CONTAINING PROTEIN"/>
    <property type="match status" value="1"/>
</dbReference>
<evidence type="ECO:0000313" key="2">
    <source>
        <dbReference type="EMBL" id="KAF9547014.1"/>
    </source>
</evidence>
<feature type="compositionally biased region" description="Low complexity" evidence="1">
    <location>
        <begin position="146"/>
        <end position="161"/>
    </location>
</feature>
<feature type="region of interest" description="Disordered" evidence="1">
    <location>
        <begin position="146"/>
        <end position="192"/>
    </location>
</feature>
<name>A0A9P6FBN4_9FUNG</name>
<feature type="compositionally biased region" description="Low complexity" evidence="1">
    <location>
        <begin position="11"/>
        <end position="25"/>
    </location>
</feature>
<comment type="caution">
    <text evidence="2">The sequence shown here is derived from an EMBL/GenBank/DDBJ whole genome shotgun (WGS) entry which is preliminary data.</text>
</comment>
<dbReference type="AlphaFoldDB" id="A0A9P6FBN4"/>
<accession>A0A9P6FBN4</accession>
<dbReference type="Proteomes" id="UP000723463">
    <property type="component" value="Unassembled WGS sequence"/>
</dbReference>
<feature type="region of interest" description="Disordered" evidence="1">
    <location>
        <begin position="344"/>
        <end position="370"/>
    </location>
</feature>
<feature type="compositionally biased region" description="Basic and acidic residues" evidence="1">
    <location>
        <begin position="1"/>
        <end position="10"/>
    </location>
</feature>
<evidence type="ECO:0000256" key="1">
    <source>
        <dbReference type="SAM" id="MobiDB-lite"/>
    </source>
</evidence>
<reference evidence="2" key="1">
    <citation type="journal article" date="2020" name="Fungal Divers.">
        <title>Resolving the Mortierellaceae phylogeny through synthesis of multi-gene phylogenetics and phylogenomics.</title>
        <authorList>
            <person name="Vandepol N."/>
            <person name="Liber J."/>
            <person name="Desiro A."/>
            <person name="Na H."/>
            <person name="Kennedy M."/>
            <person name="Barry K."/>
            <person name="Grigoriev I.V."/>
            <person name="Miller A.N."/>
            <person name="O'Donnell K."/>
            <person name="Stajich J.E."/>
            <person name="Bonito G."/>
        </authorList>
    </citation>
    <scope>NUCLEOTIDE SEQUENCE</scope>
    <source>
        <strain evidence="2">NRRL 2591</strain>
    </source>
</reference>
<evidence type="ECO:0000313" key="3">
    <source>
        <dbReference type="Proteomes" id="UP000723463"/>
    </source>
</evidence>
<dbReference type="EMBL" id="JAAAXW010000048">
    <property type="protein sequence ID" value="KAF9547014.1"/>
    <property type="molecule type" value="Genomic_DNA"/>
</dbReference>
<evidence type="ECO:0008006" key="4">
    <source>
        <dbReference type="Google" id="ProtNLM"/>
    </source>
</evidence>
<dbReference type="PANTHER" id="PTHR36971">
    <property type="entry name" value="UNNAMED PRODUCT"/>
    <property type="match status" value="1"/>
</dbReference>
<keyword evidence="3" id="KW-1185">Reference proteome</keyword>
<feature type="compositionally biased region" description="Low complexity" evidence="1">
    <location>
        <begin position="168"/>
        <end position="192"/>
    </location>
</feature>
<feature type="compositionally biased region" description="Acidic residues" evidence="1">
    <location>
        <begin position="359"/>
        <end position="368"/>
    </location>
</feature>